<feature type="compositionally biased region" description="Low complexity" evidence="1">
    <location>
        <begin position="455"/>
        <end position="469"/>
    </location>
</feature>
<feature type="compositionally biased region" description="Low complexity" evidence="1">
    <location>
        <begin position="331"/>
        <end position="344"/>
    </location>
</feature>
<feature type="region of interest" description="Disordered" evidence="1">
    <location>
        <begin position="444"/>
        <end position="502"/>
    </location>
</feature>
<feature type="compositionally biased region" description="Low complexity" evidence="1">
    <location>
        <begin position="153"/>
        <end position="173"/>
    </location>
</feature>
<feature type="compositionally biased region" description="Low complexity" evidence="1">
    <location>
        <begin position="352"/>
        <end position="362"/>
    </location>
</feature>
<feature type="region of interest" description="Disordered" evidence="1">
    <location>
        <begin position="989"/>
        <end position="1020"/>
    </location>
</feature>
<dbReference type="FunCoup" id="A0A2G5CQT1">
    <property type="interactions" value="2670"/>
</dbReference>
<proteinExistence type="predicted"/>
<dbReference type="GO" id="GO:0055028">
    <property type="term" value="C:cortical microtubule"/>
    <property type="evidence" value="ECO:0007669"/>
    <property type="project" value="TreeGrafter"/>
</dbReference>
<protein>
    <submittedName>
        <fullName evidence="2">Uncharacterized protein</fullName>
    </submittedName>
</protein>
<feature type="region of interest" description="Disordered" evidence="1">
    <location>
        <begin position="393"/>
        <end position="418"/>
    </location>
</feature>
<feature type="compositionally biased region" description="Low complexity" evidence="1">
    <location>
        <begin position="182"/>
        <end position="238"/>
    </location>
</feature>
<reference evidence="2 3" key="1">
    <citation type="submission" date="2017-09" db="EMBL/GenBank/DDBJ databases">
        <title>WGS assembly of Aquilegia coerulea Goldsmith.</title>
        <authorList>
            <person name="Hodges S."/>
            <person name="Kramer E."/>
            <person name="Nordborg M."/>
            <person name="Tomkins J."/>
            <person name="Borevitz J."/>
            <person name="Derieg N."/>
            <person name="Yan J."/>
            <person name="Mihaltcheva S."/>
            <person name="Hayes R.D."/>
            <person name="Rokhsar D."/>
        </authorList>
    </citation>
    <scope>NUCLEOTIDE SEQUENCE [LARGE SCALE GENOMIC DNA]</scope>
    <source>
        <strain evidence="3">cv. Goldsmith</strain>
    </source>
</reference>
<feature type="region of interest" description="Disordered" evidence="1">
    <location>
        <begin position="777"/>
        <end position="812"/>
    </location>
</feature>
<feature type="compositionally biased region" description="Polar residues" evidence="1">
    <location>
        <begin position="133"/>
        <end position="152"/>
    </location>
</feature>
<evidence type="ECO:0000313" key="3">
    <source>
        <dbReference type="Proteomes" id="UP000230069"/>
    </source>
</evidence>
<accession>A0A2G5CQT1</accession>
<keyword evidence="3" id="KW-1185">Reference proteome</keyword>
<name>A0A2G5CQT1_AQUCA</name>
<dbReference type="GO" id="GO:0043622">
    <property type="term" value="P:cortical microtubule organization"/>
    <property type="evidence" value="ECO:0007669"/>
    <property type="project" value="TreeGrafter"/>
</dbReference>
<organism evidence="2 3">
    <name type="scientific">Aquilegia coerulea</name>
    <name type="common">Rocky mountain columbine</name>
    <dbReference type="NCBI Taxonomy" id="218851"/>
    <lineage>
        <taxon>Eukaryota</taxon>
        <taxon>Viridiplantae</taxon>
        <taxon>Streptophyta</taxon>
        <taxon>Embryophyta</taxon>
        <taxon>Tracheophyta</taxon>
        <taxon>Spermatophyta</taxon>
        <taxon>Magnoliopsida</taxon>
        <taxon>Ranunculales</taxon>
        <taxon>Ranunculaceae</taxon>
        <taxon>Thalictroideae</taxon>
        <taxon>Aquilegia</taxon>
    </lineage>
</organism>
<feature type="compositionally biased region" description="Polar residues" evidence="1">
    <location>
        <begin position="240"/>
        <end position="261"/>
    </location>
</feature>
<feature type="region of interest" description="Disordered" evidence="1">
    <location>
        <begin position="1"/>
        <end position="29"/>
    </location>
</feature>
<feature type="compositionally biased region" description="Low complexity" evidence="1">
    <location>
        <begin position="778"/>
        <end position="796"/>
    </location>
</feature>
<evidence type="ECO:0000256" key="1">
    <source>
        <dbReference type="SAM" id="MobiDB-lite"/>
    </source>
</evidence>
<sequence>MPPSPSLRFSPGRDTRKENHKRGRSLEGGLLIREKDDDLALFNEMQDKERDSFLLHSTDDLDDSLSTNLRYFSDFKLGISIPPRGQGSDLLNADGDKNDYDWLLTPPETPLFPSLDDETPPINLSHRGRPRSQPISIARSNTTDKSNRTNRTSASPHRLSPSPRSSNSTLQSRGRPVSAHHSSSTPMLRPTTPSRSPSRSTTPNKPSTPTLRSSTPTPRRMSTGSSVTVASSGRTGVSPVKTSRGNSASPKLRAWQSNIPGFSTDAPPNLRTSLADRPASYVRGSSPASRNGRGLSPASSNGRGLSPVSSNARGLSPASRNGRDSSSKRQSMSPTASRSASSSCSHDRDQFSSQSKGSMASSGDDDIDSLQSFSVSISDRSAVKKIGAYPSSRAQVLSKKPSRILSSSAPKRSFDSALRQMDRRSPQNMFRPLLSSVPSTTFYAGKASSSHRPVISRNSSITTSSNASSEQGTSFAPDFEGIDHDHDHRAKEWGKTPDPDVGDEVFDFDKVDEINEDVGQEFDDENSNTLFEELDCAISEVKAGESENFSINIASAAVASESSCVQDELPEGNFQEKAITCSNCGKTFNIIDSIEDYGDVCADCSEKGGHLPLPAPETSVVTQSSTKDCDLTKENESFVELGHQDELVSEVPGFTSASQVMLVQAAKKDGEGKSLLSDSFLGKTMEEEEKPFLDQQMLGQLADGQNQSTYDSIDQRLQHSTSHPSSKVDVSQGVGISVLLNRSASSKWPVVQGRTFSAINTPLDDLSYVRDSMNSMRSSIGHGSTSTSSSVDLSSSRQTDARVKRQLSCRKADVENSRHGANIKLLSRGSSFSGISNHTHHAMVSDKSTSEENFDISSGKMEYEAVEETLAVTEENVGDEHEPTESYKMMDAPASELLSHTLGVQLMDTSVASISHDDYCISSSNAEEIANERSISDIEVSDVNQGVFSTEEDSMLNTGACGVDIELDPTLDSSNMISQEVNMDHECTPGLENEKTLSLSPQNTVDDLQEPSLPRNSEDISLSASQSSTDFAHGILEESTVTIVGSAGHKPRSLTLEEATDTILFCSSIVHNLAYQAATIGMEKENLLSLEGSRPTVTMLGKSSPDKKDSRGRIGNKRTPRSNKSRQKRVETADVKTSSPKTKTEIKTVGSVPCESDLPNRFDSEKPLKLESKCNCTVM</sequence>
<dbReference type="InParanoid" id="A0A2G5CQT1"/>
<dbReference type="Proteomes" id="UP000230069">
    <property type="component" value="Unassembled WGS sequence"/>
</dbReference>
<feature type="compositionally biased region" description="Polar residues" evidence="1">
    <location>
        <begin position="297"/>
        <end position="313"/>
    </location>
</feature>
<feature type="compositionally biased region" description="Basic residues" evidence="1">
    <location>
        <begin position="1114"/>
        <end position="1127"/>
    </location>
</feature>
<evidence type="ECO:0000313" key="2">
    <source>
        <dbReference type="EMBL" id="PIA33655.1"/>
    </source>
</evidence>
<dbReference type="PANTHER" id="PTHR31949:SF3">
    <property type="entry name" value="RUN_FYVE DOMAIN PROTEIN"/>
    <property type="match status" value="1"/>
</dbReference>
<feature type="compositionally biased region" description="Polar residues" evidence="1">
    <location>
        <begin position="996"/>
        <end position="1006"/>
    </location>
</feature>
<feature type="region of interest" description="Disordered" evidence="1">
    <location>
        <begin position="1094"/>
        <end position="1163"/>
    </location>
</feature>
<feature type="compositionally biased region" description="Basic and acidic residues" evidence="1">
    <location>
        <begin position="481"/>
        <end position="498"/>
    </location>
</feature>
<dbReference type="OrthoDB" id="1929779at2759"/>
<dbReference type="AlphaFoldDB" id="A0A2G5CQT1"/>
<feature type="region of interest" description="Disordered" evidence="1">
    <location>
        <begin position="101"/>
        <end position="365"/>
    </location>
</feature>
<dbReference type="EMBL" id="KZ305057">
    <property type="protein sequence ID" value="PIA33655.1"/>
    <property type="molecule type" value="Genomic_DNA"/>
</dbReference>
<gene>
    <name evidence="2" type="ORF">AQUCO_04000016v1</name>
</gene>
<dbReference type="PANTHER" id="PTHR31949">
    <property type="entry name" value="GASTRIC MUCIN-LIKE PROTEIN"/>
    <property type="match status" value="1"/>
</dbReference>
<dbReference type="STRING" id="218851.A0A2G5CQT1"/>